<organism evidence="2 3">
    <name type="scientific">Actinomadura gamaensis</name>
    <dbReference type="NCBI Taxonomy" id="1763541"/>
    <lineage>
        <taxon>Bacteria</taxon>
        <taxon>Bacillati</taxon>
        <taxon>Actinomycetota</taxon>
        <taxon>Actinomycetes</taxon>
        <taxon>Streptosporangiales</taxon>
        <taxon>Thermomonosporaceae</taxon>
        <taxon>Actinomadura</taxon>
    </lineage>
</organism>
<dbReference type="Pfam" id="PF02624">
    <property type="entry name" value="YcaO"/>
    <property type="match status" value="1"/>
</dbReference>
<comment type="caution">
    <text evidence="2">The sequence shown here is derived from an EMBL/GenBank/DDBJ whole genome shotgun (WGS) entry which is preliminary data.</text>
</comment>
<evidence type="ECO:0000259" key="1">
    <source>
        <dbReference type="PROSITE" id="PS51664"/>
    </source>
</evidence>
<feature type="domain" description="YcaO" evidence="1">
    <location>
        <begin position="63"/>
        <end position="351"/>
    </location>
</feature>
<dbReference type="EMBL" id="JBHSIT010000003">
    <property type="protein sequence ID" value="MFC4908396.1"/>
    <property type="molecule type" value="Genomic_DNA"/>
</dbReference>
<name>A0ABV9TXW0_9ACTN</name>
<reference evidence="3" key="1">
    <citation type="journal article" date="2019" name="Int. J. Syst. Evol. Microbiol.">
        <title>The Global Catalogue of Microorganisms (GCM) 10K type strain sequencing project: providing services to taxonomists for standard genome sequencing and annotation.</title>
        <authorList>
            <consortium name="The Broad Institute Genomics Platform"/>
            <consortium name="The Broad Institute Genome Sequencing Center for Infectious Disease"/>
            <person name="Wu L."/>
            <person name="Ma J."/>
        </authorList>
    </citation>
    <scope>NUCLEOTIDE SEQUENCE [LARGE SCALE GENOMIC DNA]</scope>
    <source>
        <strain evidence="3">KLKA75</strain>
    </source>
</reference>
<proteinExistence type="predicted"/>
<evidence type="ECO:0000313" key="3">
    <source>
        <dbReference type="Proteomes" id="UP001595872"/>
    </source>
</evidence>
<dbReference type="RefSeq" id="WP_378254963.1">
    <property type="nucleotide sequence ID" value="NZ_JBHSIT010000003.1"/>
</dbReference>
<sequence>MAGIKVHFDREELVDRLQQRLYSQLFGLVRDIGSYPAPPRGPRFFVDHVAVAGDPGGPPPATGAGALRSESRVRALGAAVERHADAVADRADRYADDGTGLVRADDLLGNADDPLADAGDLLAGADHLLGNADDLLAEDLLGDASQWVPAGTLLARYTPAPGEPQAPPPRAAATASHIVRDKAVLAALRRVVARDAAQGPHRRIVHGDRTRPLDRILARRLGRGTRAAFHLADSPGFTVTCVLTLPGGGQITGITNHAVLVRAMHEALLEAVRAGQDAYWRTGYVRVELDIAGTVEADGLGPDELTAARDGIASIVTAWRGSGRRVLHRDLTTPDVLAAGFHVARVGLLRS</sequence>
<evidence type="ECO:0000313" key="2">
    <source>
        <dbReference type="EMBL" id="MFC4908396.1"/>
    </source>
</evidence>
<keyword evidence="3" id="KW-1185">Reference proteome</keyword>
<accession>A0ABV9TXW0</accession>
<dbReference type="PROSITE" id="PS51664">
    <property type="entry name" value="YCAO"/>
    <property type="match status" value="1"/>
</dbReference>
<dbReference type="InterPro" id="IPR003776">
    <property type="entry name" value="YcaO-like_dom"/>
</dbReference>
<dbReference type="Proteomes" id="UP001595872">
    <property type="component" value="Unassembled WGS sequence"/>
</dbReference>
<gene>
    <name evidence="2" type="ORF">ACFPCY_13765</name>
</gene>
<protein>
    <submittedName>
        <fullName evidence="2">YcaO-like family protein</fullName>
    </submittedName>
</protein>